<dbReference type="EMBL" id="CP067089">
    <property type="protein sequence ID" value="QQO10786.1"/>
    <property type="molecule type" value="Genomic_DNA"/>
</dbReference>
<dbReference type="NCBIfam" id="NF001381">
    <property type="entry name" value="PRK00279.1-3"/>
    <property type="match status" value="1"/>
</dbReference>
<dbReference type="RefSeq" id="WP_215628091.1">
    <property type="nucleotide sequence ID" value="NZ_CP067089.2"/>
</dbReference>
<evidence type="ECO:0000259" key="8">
    <source>
        <dbReference type="Pfam" id="PF05191"/>
    </source>
</evidence>
<feature type="binding site" evidence="5">
    <location>
        <begin position="85"/>
        <end position="88"/>
    </location>
    <ligand>
        <name>AMP</name>
        <dbReference type="ChEBI" id="CHEBI:456215"/>
    </ligand>
</feature>
<feature type="binding site" evidence="5">
    <location>
        <position position="128"/>
    </location>
    <ligand>
        <name>Zn(2+)</name>
        <dbReference type="ChEBI" id="CHEBI:29105"/>
        <note>structural</note>
    </ligand>
</feature>
<feature type="binding site" evidence="5">
    <location>
        <begin position="57"/>
        <end position="59"/>
    </location>
    <ligand>
        <name>AMP</name>
        <dbReference type="ChEBI" id="CHEBI:456215"/>
    </ligand>
</feature>
<comment type="caution">
    <text evidence="5">Lacks conserved residue(s) required for the propagation of feature annotation.</text>
</comment>
<feature type="binding site" evidence="5">
    <location>
        <position position="155"/>
    </location>
    <ligand>
        <name>AMP</name>
        <dbReference type="ChEBI" id="CHEBI:456215"/>
    </ligand>
</feature>
<comment type="catalytic activity">
    <reaction evidence="5 7">
        <text>AMP + ATP = 2 ADP</text>
        <dbReference type="Rhea" id="RHEA:12973"/>
        <dbReference type="ChEBI" id="CHEBI:30616"/>
        <dbReference type="ChEBI" id="CHEBI:456215"/>
        <dbReference type="ChEBI" id="CHEBI:456216"/>
        <dbReference type="EC" id="2.7.4.3"/>
    </reaction>
</comment>
<evidence type="ECO:0000256" key="1">
    <source>
        <dbReference type="ARBA" id="ARBA00022679"/>
    </source>
</evidence>
<evidence type="ECO:0000256" key="7">
    <source>
        <dbReference type="RuleBase" id="RU003331"/>
    </source>
</evidence>
<dbReference type="GO" id="GO:0044209">
    <property type="term" value="P:AMP salvage"/>
    <property type="evidence" value="ECO:0007669"/>
    <property type="project" value="UniProtKB-UniRule"/>
</dbReference>
<accession>A0A7T7XQT3</accession>
<keyword evidence="5" id="KW-0963">Cytoplasm</keyword>
<feature type="binding site" evidence="5">
    <location>
        <position position="92"/>
    </location>
    <ligand>
        <name>AMP</name>
        <dbReference type="ChEBI" id="CHEBI:456215"/>
    </ligand>
</feature>
<dbReference type="PRINTS" id="PR00094">
    <property type="entry name" value="ADENYLTKNASE"/>
</dbReference>
<dbReference type="GO" id="GO:0005737">
    <property type="term" value="C:cytoplasm"/>
    <property type="evidence" value="ECO:0007669"/>
    <property type="project" value="UniProtKB-SubCell"/>
</dbReference>
<dbReference type="CDD" id="cd01428">
    <property type="entry name" value="ADK"/>
    <property type="match status" value="1"/>
</dbReference>
<keyword evidence="5" id="KW-0479">Metal-binding</keyword>
<comment type="subunit">
    <text evidence="5 7">Monomer.</text>
</comment>
<keyword evidence="5 7" id="KW-0067">ATP-binding</keyword>
<dbReference type="FunFam" id="3.40.50.300:FF:000106">
    <property type="entry name" value="Adenylate kinase mitochondrial"/>
    <property type="match status" value="1"/>
</dbReference>
<comment type="function">
    <text evidence="5">Catalyzes the reversible transfer of the terminal phosphate group between ATP and AMP. Plays an important role in cellular energy homeostasis and in adenine nucleotide metabolism.</text>
</comment>
<feature type="binding site" evidence="5">
    <location>
        <position position="194"/>
    </location>
    <ligand>
        <name>ATP</name>
        <dbReference type="ChEBI" id="CHEBI:30616"/>
    </ligand>
</feature>
<feature type="binding site" evidence="5">
    <location>
        <position position="31"/>
    </location>
    <ligand>
        <name>AMP</name>
        <dbReference type="ChEBI" id="CHEBI:456215"/>
    </ligand>
</feature>
<dbReference type="PANTHER" id="PTHR23359">
    <property type="entry name" value="NUCLEOTIDE KINASE"/>
    <property type="match status" value="1"/>
</dbReference>
<dbReference type="EC" id="2.7.4.3" evidence="5 7"/>
<dbReference type="InterPro" id="IPR007862">
    <property type="entry name" value="Adenylate_kinase_lid-dom"/>
</dbReference>
<feature type="binding site" evidence="5">
    <location>
        <position position="145"/>
    </location>
    <ligand>
        <name>Zn(2+)</name>
        <dbReference type="ChEBI" id="CHEBI:29105"/>
        <note>structural</note>
    </ligand>
</feature>
<comment type="subcellular location">
    <subcellularLocation>
        <location evidence="5 7">Cytoplasm</location>
    </subcellularLocation>
</comment>
<dbReference type="GO" id="GO:0005524">
    <property type="term" value="F:ATP binding"/>
    <property type="evidence" value="ECO:0007669"/>
    <property type="project" value="UniProtKB-UniRule"/>
</dbReference>
<comment type="pathway">
    <text evidence="5">Purine metabolism; AMP biosynthesis via salvage pathway; AMP from ADP: step 1/1.</text>
</comment>
<reference evidence="9" key="1">
    <citation type="submission" date="2021-01" db="EMBL/GenBank/DDBJ databases">
        <title>Description of Breznakiella homolactica.</title>
        <authorList>
            <person name="Song Y."/>
            <person name="Brune A."/>
        </authorList>
    </citation>
    <scope>NUCLEOTIDE SEQUENCE</scope>
    <source>
        <strain evidence="9">RmG30</strain>
    </source>
</reference>
<evidence type="ECO:0000256" key="6">
    <source>
        <dbReference type="RuleBase" id="RU003330"/>
    </source>
</evidence>
<dbReference type="InterPro" id="IPR027417">
    <property type="entry name" value="P-loop_NTPase"/>
</dbReference>
<dbReference type="Gene3D" id="3.40.50.300">
    <property type="entry name" value="P-loop containing nucleotide triphosphate hydrolases"/>
    <property type="match status" value="1"/>
</dbReference>
<feature type="domain" description="Adenylate kinase active site lid" evidence="8">
    <location>
        <begin position="122"/>
        <end position="157"/>
    </location>
</feature>
<dbReference type="HAMAP" id="MF_00235">
    <property type="entry name" value="Adenylate_kinase_Adk"/>
    <property type="match status" value="1"/>
</dbReference>
<dbReference type="GO" id="GO:0004017">
    <property type="term" value="F:AMP kinase activity"/>
    <property type="evidence" value="ECO:0007669"/>
    <property type="project" value="UniProtKB-UniRule"/>
</dbReference>
<dbReference type="InterPro" id="IPR006259">
    <property type="entry name" value="Adenyl_kin_sub"/>
</dbReference>
<dbReference type="InterPro" id="IPR000850">
    <property type="entry name" value="Adenylat/UMP-CMP_kin"/>
</dbReference>
<dbReference type="AlphaFoldDB" id="A0A7T7XQT3"/>
<dbReference type="GO" id="GO:0008270">
    <property type="term" value="F:zinc ion binding"/>
    <property type="evidence" value="ECO:0007669"/>
    <property type="project" value="UniProtKB-UniRule"/>
</dbReference>
<feature type="binding site" evidence="5">
    <location>
        <position position="122"/>
    </location>
    <ligand>
        <name>ATP</name>
        <dbReference type="ChEBI" id="CHEBI:30616"/>
    </ligand>
</feature>
<dbReference type="UniPathway" id="UPA00588">
    <property type="reaction ID" value="UER00649"/>
</dbReference>
<keyword evidence="2 5" id="KW-0545">Nucleotide biosynthesis</keyword>
<dbReference type="Pfam" id="PF00406">
    <property type="entry name" value="ADK"/>
    <property type="match status" value="1"/>
</dbReference>
<evidence type="ECO:0000313" key="9">
    <source>
        <dbReference type="EMBL" id="QQO10786.1"/>
    </source>
</evidence>
<keyword evidence="10" id="KW-1185">Reference proteome</keyword>
<dbReference type="InterPro" id="IPR033690">
    <property type="entry name" value="Adenylat_kinase_CS"/>
</dbReference>
<feature type="region of interest" description="LID" evidence="5">
    <location>
        <begin position="121"/>
        <end position="158"/>
    </location>
</feature>
<keyword evidence="3 5" id="KW-0547">Nucleotide-binding</keyword>
<dbReference type="PROSITE" id="PS00113">
    <property type="entry name" value="ADENYLATE_KINASE"/>
    <property type="match status" value="1"/>
</dbReference>
<keyword evidence="1 5" id="KW-0808">Transferase</keyword>
<dbReference type="NCBIfam" id="NF001380">
    <property type="entry name" value="PRK00279.1-2"/>
    <property type="match status" value="1"/>
</dbReference>
<feature type="binding site" evidence="5">
    <location>
        <begin position="10"/>
        <end position="15"/>
    </location>
    <ligand>
        <name>ATP</name>
        <dbReference type="ChEBI" id="CHEBI:30616"/>
    </ligand>
</feature>
<feature type="binding site" evidence="5">
    <location>
        <position position="36"/>
    </location>
    <ligand>
        <name>AMP</name>
        <dbReference type="ChEBI" id="CHEBI:456215"/>
    </ligand>
</feature>
<dbReference type="Proteomes" id="UP000595917">
    <property type="component" value="Chromosome"/>
</dbReference>
<feature type="binding site" evidence="5">
    <location>
        <position position="148"/>
    </location>
    <ligand>
        <name>Zn(2+)</name>
        <dbReference type="ChEBI" id="CHEBI:29105"/>
        <note>structural</note>
    </ligand>
</feature>
<gene>
    <name evidence="5" type="primary">adk</name>
    <name evidence="9" type="ORF">JFL75_07675</name>
</gene>
<keyword evidence="5" id="KW-0862">Zinc</keyword>
<sequence>MKLIFLGPPGAGKGTLAAKAVEILKVPHISTGAIFRAAIAAQSPLGIQVKAIIDAGKLVDDATTIELVKERLGKDDTRQGYILDGFPRTIPQAEALAGFSSVDKVVNFEIPDSMVIQRLSGRRVCRKCGTNYHILFNKPSHDGICDVCGGEVYTRDDDREEAVQKRLEVYRAQTAPLIEYYRDKGLLVDVDARPSVDEVVENFRKALNLG</sequence>
<evidence type="ECO:0000313" key="10">
    <source>
        <dbReference type="Proteomes" id="UP000595917"/>
    </source>
</evidence>
<comment type="similarity">
    <text evidence="5 6">Belongs to the adenylate kinase family.</text>
</comment>
<feature type="region of interest" description="NMP" evidence="5">
    <location>
        <begin position="30"/>
        <end position="59"/>
    </location>
</feature>
<dbReference type="NCBIfam" id="TIGR01351">
    <property type="entry name" value="adk"/>
    <property type="match status" value="1"/>
</dbReference>
<dbReference type="SUPFAM" id="SSF52540">
    <property type="entry name" value="P-loop containing nucleoside triphosphate hydrolases"/>
    <property type="match status" value="1"/>
</dbReference>
<dbReference type="Pfam" id="PF05191">
    <property type="entry name" value="ADK_lid"/>
    <property type="match status" value="1"/>
</dbReference>
<evidence type="ECO:0000256" key="4">
    <source>
        <dbReference type="ARBA" id="ARBA00022777"/>
    </source>
</evidence>
<organism evidence="9 10">
    <name type="scientific">Breznakiella homolactica</name>
    <dbReference type="NCBI Taxonomy" id="2798577"/>
    <lineage>
        <taxon>Bacteria</taxon>
        <taxon>Pseudomonadati</taxon>
        <taxon>Spirochaetota</taxon>
        <taxon>Spirochaetia</taxon>
        <taxon>Spirochaetales</taxon>
        <taxon>Breznakiellaceae</taxon>
        <taxon>Breznakiella</taxon>
    </lineage>
</organism>
<comment type="domain">
    <text evidence="5">Consists of three domains, a large central CORE domain and two small peripheral domains, NMPbind and LID, which undergo movements during catalysis. The LID domain closes over the site of phosphoryl transfer upon ATP binding. Assembling and dissambling the active center during each catalytic cycle provides an effective means to prevent ATP hydrolysis. Some bacteria have evolved a zinc-coordinating structure that stabilizes the LID domain.</text>
</comment>
<evidence type="ECO:0000256" key="5">
    <source>
        <dbReference type="HAMAP-Rule" id="MF_00235"/>
    </source>
</evidence>
<feature type="binding site" evidence="5">
    <location>
        <position position="166"/>
    </location>
    <ligand>
        <name>AMP</name>
        <dbReference type="ChEBI" id="CHEBI:456215"/>
    </ligand>
</feature>
<feature type="binding site" evidence="5">
    <location>
        <position position="125"/>
    </location>
    <ligand>
        <name>Zn(2+)</name>
        <dbReference type="ChEBI" id="CHEBI:29105"/>
        <note>structural</note>
    </ligand>
</feature>
<evidence type="ECO:0000256" key="2">
    <source>
        <dbReference type="ARBA" id="ARBA00022727"/>
    </source>
</evidence>
<name>A0A7T7XQT3_9SPIR</name>
<keyword evidence="4 5" id="KW-0418">Kinase</keyword>
<evidence type="ECO:0000256" key="3">
    <source>
        <dbReference type="ARBA" id="ARBA00022741"/>
    </source>
</evidence>
<proteinExistence type="inferred from homology"/>
<protein>
    <recommendedName>
        <fullName evidence="5 7">Adenylate kinase</fullName>
        <shortName evidence="5">AK</shortName>
        <ecNumber evidence="5 7">2.7.4.3</ecNumber>
    </recommendedName>
    <alternativeName>
        <fullName evidence="5">ATP-AMP transphosphorylase</fullName>
    </alternativeName>
    <alternativeName>
        <fullName evidence="5">ATP:AMP phosphotransferase</fullName>
    </alternativeName>
    <alternativeName>
        <fullName evidence="5">Adenylate monophosphate kinase</fullName>
    </alternativeName>
</protein>
<dbReference type="KEGG" id="bhc:JFL75_07675"/>